<dbReference type="Gene3D" id="3.90.550.10">
    <property type="entry name" value="Spore Coat Polysaccharide Biosynthesis Protein SpsA, Chain A"/>
    <property type="match status" value="1"/>
</dbReference>
<sequence>MDNMVKEKKILAIIPARGGSKRIPKKNIIPFKGKPMIAWTIEAAIKSKCFDKVLVSTDDEHIAEVGKKYGADVPFLRDKNSDDFSTVSDVIVNEKNRLDDHYDIIVMLMANCPIRDEFDIKKSIYKFVDNNRTFQISCFKYGWMNPWWAHKIDSLGKASPVFNKAILSRSQDLNDLYCPTGAIWIAKNQELDKAKTFYGPDFVMEPIDWKKAVDIDDYEDFEFAEVVFDFLKKK</sequence>
<dbReference type="InterPro" id="IPR029044">
    <property type="entry name" value="Nucleotide-diphossugar_trans"/>
</dbReference>
<dbReference type="CDD" id="cd02513">
    <property type="entry name" value="CMP-NeuAc_Synthase"/>
    <property type="match status" value="1"/>
</dbReference>
<comment type="caution">
    <text evidence="1">The sequence shown here is derived from an EMBL/GenBank/DDBJ whole genome shotgun (WGS) entry which is preliminary data.</text>
</comment>
<dbReference type="Proteomes" id="UP001337305">
    <property type="component" value="Unassembled WGS sequence"/>
</dbReference>
<proteinExistence type="predicted"/>
<gene>
    <name evidence="1" type="ORF">N1F79_11705</name>
</gene>
<name>A0ABU7XSW4_9FLAO</name>
<keyword evidence="1" id="KW-0548">Nucleotidyltransferase</keyword>
<dbReference type="EMBL" id="JAODOP010000004">
    <property type="protein sequence ID" value="MEF3833798.1"/>
    <property type="molecule type" value="Genomic_DNA"/>
</dbReference>
<dbReference type="PANTHER" id="PTHR21485:SF6">
    <property type="entry name" value="N-ACYLNEURAMINATE CYTIDYLYLTRANSFERASE-RELATED"/>
    <property type="match status" value="1"/>
</dbReference>
<evidence type="ECO:0000313" key="1">
    <source>
        <dbReference type="EMBL" id="MEF3833798.1"/>
    </source>
</evidence>
<evidence type="ECO:0000313" key="2">
    <source>
        <dbReference type="Proteomes" id="UP001337305"/>
    </source>
</evidence>
<dbReference type="SUPFAM" id="SSF53448">
    <property type="entry name" value="Nucleotide-diphospho-sugar transferases"/>
    <property type="match status" value="1"/>
</dbReference>
<keyword evidence="1" id="KW-0808">Transferase</keyword>
<dbReference type="Pfam" id="PF02348">
    <property type="entry name" value="CTP_transf_3"/>
    <property type="match status" value="1"/>
</dbReference>
<protein>
    <submittedName>
        <fullName evidence="1">Acylneuraminate cytidylyltransferase family protein</fullName>
    </submittedName>
</protein>
<organism evidence="1 2">
    <name type="scientific">Flavivirga spongiicola</name>
    <dbReference type="NCBI Taxonomy" id="421621"/>
    <lineage>
        <taxon>Bacteria</taxon>
        <taxon>Pseudomonadati</taxon>
        <taxon>Bacteroidota</taxon>
        <taxon>Flavobacteriia</taxon>
        <taxon>Flavobacteriales</taxon>
        <taxon>Flavobacteriaceae</taxon>
        <taxon>Flavivirga</taxon>
    </lineage>
</organism>
<dbReference type="InterPro" id="IPR003329">
    <property type="entry name" value="Cytidylyl_trans"/>
</dbReference>
<reference evidence="1 2" key="1">
    <citation type="submission" date="2022-09" db="EMBL/GenBank/DDBJ databases">
        <title>Genome sequencing of Flavivirga sp. MEBiC05379.</title>
        <authorList>
            <person name="Oh H.-M."/>
            <person name="Kwon K.K."/>
            <person name="Park M.J."/>
            <person name="Yang S.-H."/>
        </authorList>
    </citation>
    <scope>NUCLEOTIDE SEQUENCE [LARGE SCALE GENOMIC DNA]</scope>
    <source>
        <strain evidence="1 2">MEBiC05379</strain>
    </source>
</reference>
<dbReference type="GO" id="GO:0016779">
    <property type="term" value="F:nucleotidyltransferase activity"/>
    <property type="evidence" value="ECO:0007669"/>
    <property type="project" value="UniProtKB-KW"/>
</dbReference>
<dbReference type="InterPro" id="IPR050793">
    <property type="entry name" value="CMP-NeuNAc_synthase"/>
</dbReference>
<dbReference type="RefSeq" id="WP_303306137.1">
    <property type="nucleotide sequence ID" value="NZ_JAODOP010000004.1"/>
</dbReference>
<accession>A0ABU7XSW4</accession>
<keyword evidence="2" id="KW-1185">Reference proteome</keyword>
<dbReference type="PANTHER" id="PTHR21485">
    <property type="entry name" value="HAD SUPERFAMILY MEMBERS CMAS AND KDSC"/>
    <property type="match status" value="1"/>
</dbReference>